<comment type="subcellular location">
    <subcellularLocation>
        <location evidence="1">Cell outer membrane</location>
    </subcellularLocation>
</comment>
<keyword evidence="7" id="KW-0998">Cell outer membrane</keyword>
<dbReference type="SUPFAM" id="SSF56954">
    <property type="entry name" value="Outer membrane efflux proteins (OEP)"/>
    <property type="match status" value="1"/>
</dbReference>
<sequence>MIDKVRGIFLKAAGLAAILAVPVLARAETLEAAVQRGLLRHPDVRMAQAEVSQATIEVEMARNAWLPTVSASTGPAAAGLGYDLTVTQALYDWGQSGSVVDQRRALLAQQEANLEVVRDDVALQIVEAHFDVVDARTQLSLLADHVERLNELMRMTQARVEDRYADQSEAGRVNLAVATAQGVQARLEGDLADAMDRYALLVGTPATELRLPSEAPAFLETVKEEGALDTAIASSPLYRKALLSVQVADAAIREANAARLPRLNLEGGVQRREIGGRLVNDSSIGLRFRLSTQQGVSALQRPRLEAERREQARWAAEGEARDLQRTVGGLARSDAALAARIGALSDQSAQADEVRTFYGEQFLAGRREIQDLVIMETEQFEAERQRVELVIERLRLQYRAAAQLGRLTPMMVGDQMQAPGVQP</sequence>
<dbReference type="PANTHER" id="PTHR30026">
    <property type="entry name" value="OUTER MEMBRANE PROTEIN TOLC"/>
    <property type="match status" value="1"/>
</dbReference>
<comment type="similarity">
    <text evidence="2">Belongs to the outer membrane factor (OMF) (TC 1.B.17) family.</text>
</comment>
<dbReference type="PANTHER" id="PTHR30026:SF22">
    <property type="entry name" value="OUTER MEMBRANE EFFLUX PROTEIN"/>
    <property type="match status" value="1"/>
</dbReference>
<dbReference type="InterPro" id="IPR051906">
    <property type="entry name" value="TolC-like"/>
</dbReference>
<evidence type="ECO:0000256" key="2">
    <source>
        <dbReference type="ARBA" id="ARBA00007613"/>
    </source>
</evidence>
<keyword evidence="9" id="KW-1185">Reference proteome</keyword>
<dbReference type="EMBL" id="JBHSLF010000005">
    <property type="protein sequence ID" value="MFC5342831.1"/>
    <property type="molecule type" value="Genomic_DNA"/>
</dbReference>
<evidence type="ECO:0000256" key="5">
    <source>
        <dbReference type="ARBA" id="ARBA00022692"/>
    </source>
</evidence>
<dbReference type="Pfam" id="PF02321">
    <property type="entry name" value="OEP"/>
    <property type="match status" value="1"/>
</dbReference>
<dbReference type="Gene3D" id="1.20.1600.10">
    <property type="entry name" value="Outer membrane efflux proteins (OEP)"/>
    <property type="match status" value="1"/>
</dbReference>
<dbReference type="Proteomes" id="UP001596152">
    <property type="component" value="Unassembled WGS sequence"/>
</dbReference>
<protein>
    <submittedName>
        <fullName evidence="8">TolC family protein</fullName>
    </submittedName>
</protein>
<keyword evidence="4" id="KW-1134">Transmembrane beta strand</keyword>
<reference evidence="9" key="1">
    <citation type="journal article" date="2019" name="Int. J. Syst. Evol. Microbiol.">
        <title>The Global Catalogue of Microorganisms (GCM) 10K type strain sequencing project: providing services to taxonomists for standard genome sequencing and annotation.</title>
        <authorList>
            <consortium name="The Broad Institute Genomics Platform"/>
            <consortium name="The Broad Institute Genome Sequencing Center for Infectious Disease"/>
            <person name="Wu L."/>
            <person name="Ma J."/>
        </authorList>
    </citation>
    <scope>NUCLEOTIDE SEQUENCE [LARGE SCALE GENOMIC DNA]</scope>
    <source>
        <strain evidence="9">JCM 12125</strain>
    </source>
</reference>
<dbReference type="RefSeq" id="WP_374038988.1">
    <property type="nucleotide sequence ID" value="NZ_CP169082.1"/>
</dbReference>
<gene>
    <name evidence="8" type="ORF">ACFPIE_02825</name>
</gene>
<evidence type="ECO:0000256" key="4">
    <source>
        <dbReference type="ARBA" id="ARBA00022452"/>
    </source>
</evidence>
<proteinExistence type="inferred from homology"/>
<evidence type="ECO:0000313" key="9">
    <source>
        <dbReference type="Proteomes" id="UP001596152"/>
    </source>
</evidence>
<comment type="caution">
    <text evidence="8">The sequence shown here is derived from an EMBL/GenBank/DDBJ whole genome shotgun (WGS) entry which is preliminary data.</text>
</comment>
<name>A0ABW0FN48_9CAUL</name>
<keyword evidence="6" id="KW-0472">Membrane</keyword>
<keyword evidence="5" id="KW-0812">Transmembrane</keyword>
<evidence type="ECO:0000256" key="7">
    <source>
        <dbReference type="ARBA" id="ARBA00023237"/>
    </source>
</evidence>
<evidence type="ECO:0000256" key="3">
    <source>
        <dbReference type="ARBA" id="ARBA00022448"/>
    </source>
</evidence>
<organism evidence="8 9">
    <name type="scientific">Brevundimonas staleyi</name>
    <dbReference type="NCBI Taxonomy" id="74326"/>
    <lineage>
        <taxon>Bacteria</taxon>
        <taxon>Pseudomonadati</taxon>
        <taxon>Pseudomonadota</taxon>
        <taxon>Alphaproteobacteria</taxon>
        <taxon>Caulobacterales</taxon>
        <taxon>Caulobacteraceae</taxon>
        <taxon>Brevundimonas</taxon>
    </lineage>
</organism>
<accession>A0ABW0FN48</accession>
<keyword evidence="3" id="KW-0813">Transport</keyword>
<evidence type="ECO:0000256" key="1">
    <source>
        <dbReference type="ARBA" id="ARBA00004442"/>
    </source>
</evidence>
<dbReference type="InterPro" id="IPR003423">
    <property type="entry name" value="OMP_efflux"/>
</dbReference>
<evidence type="ECO:0000313" key="8">
    <source>
        <dbReference type="EMBL" id="MFC5342831.1"/>
    </source>
</evidence>
<evidence type="ECO:0000256" key="6">
    <source>
        <dbReference type="ARBA" id="ARBA00023136"/>
    </source>
</evidence>